<evidence type="ECO:0000256" key="1">
    <source>
        <dbReference type="SAM" id="Coils"/>
    </source>
</evidence>
<dbReference type="EMBL" id="DF836462">
    <property type="protein sequence ID" value="GAN07735.1"/>
    <property type="molecule type" value="Genomic_DNA"/>
</dbReference>
<name>A0A0C9LW15_9FUNG</name>
<feature type="coiled-coil region" evidence="1">
    <location>
        <begin position="1494"/>
        <end position="1525"/>
    </location>
</feature>
<evidence type="ECO:0000256" key="2">
    <source>
        <dbReference type="SAM" id="MobiDB-lite"/>
    </source>
</evidence>
<dbReference type="STRING" id="91626.A0A0C9LW15"/>
<proteinExistence type="predicted"/>
<feature type="region of interest" description="Disordered" evidence="2">
    <location>
        <begin position="125"/>
        <end position="146"/>
    </location>
</feature>
<keyword evidence="1" id="KW-0175">Coiled coil</keyword>
<gene>
    <name evidence="3" type="ORF">MAM1_0173c07238</name>
</gene>
<evidence type="ECO:0000313" key="3">
    <source>
        <dbReference type="EMBL" id="GAN07735.1"/>
    </source>
</evidence>
<protein>
    <submittedName>
        <fullName evidence="3">Uncharacterized protein</fullName>
    </submittedName>
</protein>
<accession>A0A0C9LW15</accession>
<organism evidence="3">
    <name type="scientific">Mucor ambiguus</name>
    <dbReference type="NCBI Taxonomy" id="91626"/>
    <lineage>
        <taxon>Eukaryota</taxon>
        <taxon>Fungi</taxon>
        <taxon>Fungi incertae sedis</taxon>
        <taxon>Mucoromycota</taxon>
        <taxon>Mucoromycotina</taxon>
        <taxon>Mucoromycetes</taxon>
        <taxon>Mucorales</taxon>
        <taxon>Mucorineae</taxon>
        <taxon>Mucoraceae</taxon>
        <taxon>Mucor</taxon>
    </lineage>
</organism>
<sequence>MPFISLLKESFATAPIEDRQAVIDKLAAANTEDAYYYQALMLLQKIYEEVMKQDEPVTPRQATDEEKELSKQMKNLLSKFSNHSQRFKELTTRFYLLIYPFETSTSIEFIKKGLHLESLDLQKPAATQEQDSLPMTAPVSSKSTAPSKLDSALINGENLIKQSFKEFSSSADGYSVIDLETLSLAHVAGDVNLWQSLSQLEKVALLKKLVNTPSERAFGSDVMQRLAKLWKEKPADANWGLEYLPFYNFTLNQLNELVQEIPEVVFLHESFVNAYLEKLIPTEYRSVDSISFWDDDANVLNGYLSRLDTFAGKLPSIYSNVNAAIKFHKLRIDIVRQDYSEERLLNYLSISSNNNSAQVLSPVPSRSGLFGFRDTPNNTASSDNVNTSIALPLLGPCVISDSDKRLVVQEYLTGLMAHEKLAVSMETLGAYLDYHNVLKPMFAEIMLTTPSAGATNQESWANTLGTNAYEALVSKSFVSFTSSTINASIKRKPSDAVKLQIKTKNINRLAIRVFQIDTENYWRIHLDDNDSVAANSNINLDGLCPTFEKDLDYSSEPALLVKTSKFVFGRDGLASDVFEGRGLWVVEFVGGQNQCRVIVQKGYLRHVMQETPAGHVARIINEDGHIVDKAKIWYNNQYYQADDSSNILIPYLPHDGNSKMSKVILISETDNFCEPASFYHEVEQYSLTASFYVNPEMINVSKKATVVVLPKLTLNGITVPLSVLQEKLVLHVNCTNANDVKTSSTCQNIDSKPSYVCFDFIVPEQLTSVEFHLKGKIKGMDGTQHEVTANRTISINAAFSDSGVPSSIQLQRTSDNYFIHVFGKNGEVKKDFEVSLRFKHAFVNRNIEVLLKTDQQGIIELGELKDIQWLEYSSSSTYKQWVLRDDTQSSLPPAICVSADKDFKIACPTHLPESLYSLYTTGVRSIIVKDVSCKIQKADGYITISGLPEGEYVLHIPSSSGSMNHIECTVIQGHADSAQQALWSNWLFGETKRGKQNGTVLKKPLTISSTSVSDESIQIQVENGSASKAFVVVTTSTFIPSSNDTLLSQLFDTRSLARPLSQQDESISTRSIFLNDKRIGEEYQYILNRSRAEKWVGSNLTKPSLLMYPKKNANTASNARHLEHGVSIEPAKLSRGMRMMKSAMFDAEGYSLGFGCDMLMSGVSKAMDSSLGFLDHQSPILVLPVPEDGIVAIDRQSLGYGGKFLQAVVISGEQTAYQQTVIDNNSSLKRKDLCQSESSNKALIRSKVISNVLPNNGLTLNTHEYEIIDSFEKLFDTIKTISRVGEDFAKKFSFLKTWLGLDLDSKLELHDEHACHELNLWLKKKDTAFFDAHVKPAVQSKIQKSFMDLYLLDQDLSLYQRDLYQFSQLSTVEKALCVTTQSKEFMHAVARSFKESFDNKKLDNRSDAIFDSILAHSATVLTEEPMNVVTEIVEVSTQSAPPPPPSAASRFSRSAAPNMYSAIASGSAASVDPTSPQYSPASPGFGAAAAYNASEEIEVDDDEMEEEVEEAVSQLREKAKEQRKKAAYKYTEPTSEWVETGYFYQDQVPLKQFWIDYIEHHVQCESGNGYFLSENFIYCLDSQAELFYVLTLMDLPFSSSVDWKIDASGDQGLVISASAQPLMVFYRTLTEHQGSFTSNSDHNLMLGQEIFVYDASASIDSEECIKVNPCSQALETSVEYGSHLIISNVSSKPLTCQVTVQVPTGSVPTQITSYCKSTTIRIEPYSTWHEVVGTFYFPSAGDYAIVPVTVSTSSGDTLIGMMDAMSIRVKEPCSSAASEDSAANDASSTSQSWSAIANNSSNEQVIAFLNSYRKLDKLDFSLISWRMGNRDFARSVFDTLKSRYFFAQDIWKYGISHQFHDVIGDLLLFQSGELLSQVGQVFESPLVVSNGLKQHELLLFDYYPLLNARAHPLKPTPEILNRQFYKQYNTFLDYLSLKTAAPSDADLIILALYLLLQDRISEAQTTFARIQSNVSPTHQVQYDYLDAYLKTRIPVTSDQEQMQQLDLQSIKDITSKYKDFGAARWRQLFTHLHDFVGEVEQGSLAVSDNTSQSKRILSEPILEFEVDQRRDELIVQYANIKSVEIKYYDMNIEVMFSNNPFMNSSTDKTSGENFNWIKPSYAVTMDLPEQKTAATEEQQSQDEDFDIIGVGQVSALQTVKIPFNGGNKNVFVEVSSGSIKRRQAYYANRLYTHLAESYGVVRVMSEKSKRPLAGAYVKVYARLKQGGAIHFWKDGYTGLNGVFDYIGVTEGNQLTGSNEKLKDLMMNRVDKLSILILSAEEGATVKEACPPNAAL</sequence>
<dbReference type="Proteomes" id="UP000053815">
    <property type="component" value="Unassembled WGS sequence"/>
</dbReference>
<evidence type="ECO:0000313" key="4">
    <source>
        <dbReference type="Proteomes" id="UP000053815"/>
    </source>
</evidence>
<reference evidence="3" key="1">
    <citation type="submission" date="2014-09" db="EMBL/GenBank/DDBJ databases">
        <title>Draft genome sequence of an oleaginous Mucoromycotina fungus Mucor ambiguus NBRC6742.</title>
        <authorList>
            <person name="Takeda I."/>
            <person name="Yamane N."/>
            <person name="Morita T."/>
            <person name="Tamano K."/>
            <person name="Machida M."/>
            <person name="Baker S."/>
            <person name="Koike H."/>
        </authorList>
    </citation>
    <scope>NUCLEOTIDE SEQUENCE</scope>
    <source>
        <strain evidence="3">NBRC 6742</strain>
    </source>
</reference>
<keyword evidence="4" id="KW-1185">Reference proteome</keyword>
<dbReference type="OrthoDB" id="17798at2759"/>